<accession>A0A1V9EPM4</accession>
<organism evidence="1 2">
    <name type="scientific">Niastella yeongjuensis</name>
    <dbReference type="NCBI Taxonomy" id="354355"/>
    <lineage>
        <taxon>Bacteria</taxon>
        <taxon>Pseudomonadati</taxon>
        <taxon>Bacteroidota</taxon>
        <taxon>Chitinophagia</taxon>
        <taxon>Chitinophagales</taxon>
        <taxon>Chitinophagaceae</taxon>
        <taxon>Niastella</taxon>
    </lineage>
</organism>
<dbReference type="OrthoDB" id="686982at2"/>
<proteinExistence type="predicted"/>
<comment type="caution">
    <text evidence="1">The sequence shown here is derived from an EMBL/GenBank/DDBJ whole genome shotgun (WGS) entry which is preliminary data.</text>
</comment>
<dbReference type="RefSeq" id="WP_081200618.1">
    <property type="nucleotide sequence ID" value="NZ_FOCZ01000004.1"/>
</dbReference>
<dbReference type="AlphaFoldDB" id="A0A1V9EPM4"/>
<protein>
    <submittedName>
        <fullName evidence="1">Uncharacterized protein</fullName>
    </submittedName>
</protein>
<name>A0A1V9EPM4_9BACT</name>
<keyword evidence="2" id="KW-1185">Reference proteome</keyword>
<evidence type="ECO:0000313" key="2">
    <source>
        <dbReference type="Proteomes" id="UP000192610"/>
    </source>
</evidence>
<reference evidence="2" key="1">
    <citation type="submission" date="2016-04" db="EMBL/GenBank/DDBJ databases">
        <authorList>
            <person name="Chen L."/>
            <person name="Zhuang W."/>
            <person name="Wang G."/>
        </authorList>
    </citation>
    <scope>NUCLEOTIDE SEQUENCE [LARGE SCALE GENOMIC DNA]</scope>
    <source>
        <strain evidence="2">17621</strain>
    </source>
</reference>
<gene>
    <name evidence="1" type="ORF">A4H97_30060</name>
</gene>
<sequence>MSASLDLYGVNAKKIVGDYPGYFKNSQEVSLEELIRLYDEILWEKVDDNIDCGLTFIFGNWIKRYCFTIWEMTDYCFSSFDWLNDEREVEQHGPNYKLTKDQVIDLIDWYIALTYVFSDDKELVAEIKEPKYLEQAKVMVDYFDAVHKEEENYFEISGYDFVALKKEVLNAHHDFYFYTYSY</sequence>
<evidence type="ECO:0000313" key="1">
    <source>
        <dbReference type="EMBL" id="OQP48080.1"/>
    </source>
</evidence>
<dbReference type="EMBL" id="LVXG01000018">
    <property type="protein sequence ID" value="OQP48080.1"/>
    <property type="molecule type" value="Genomic_DNA"/>
</dbReference>
<dbReference type="STRING" id="354355.SAMN05660816_02413"/>
<dbReference type="Proteomes" id="UP000192610">
    <property type="component" value="Unassembled WGS sequence"/>
</dbReference>